<keyword evidence="3" id="KW-0808">Transferase</keyword>
<keyword evidence="9" id="KW-0067">ATP-binding</keyword>
<evidence type="ECO:0000256" key="10">
    <source>
        <dbReference type="ARBA" id="ARBA00022932"/>
    </source>
</evidence>
<dbReference type="Pfam" id="PF12169">
    <property type="entry name" value="DNA_pol3_gamma3"/>
    <property type="match status" value="1"/>
</dbReference>
<protein>
    <recommendedName>
        <fullName evidence="2">DNA-directed DNA polymerase</fullName>
        <ecNumber evidence="2">2.7.7.7</ecNumber>
    </recommendedName>
</protein>
<keyword evidence="5" id="KW-0235">DNA replication</keyword>
<keyword evidence="7" id="KW-0547">Nucleotide-binding</keyword>
<feature type="compositionally biased region" description="Acidic residues" evidence="12">
    <location>
        <begin position="722"/>
        <end position="739"/>
    </location>
</feature>
<keyword evidence="15" id="KW-1185">Reference proteome</keyword>
<evidence type="ECO:0000256" key="4">
    <source>
        <dbReference type="ARBA" id="ARBA00022695"/>
    </source>
</evidence>
<dbReference type="GO" id="GO:0046872">
    <property type="term" value="F:metal ion binding"/>
    <property type="evidence" value="ECO:0007669"/>
    <property type="project" value="UniProtKB-KW"/>
</dbReference>
<keyword evidence="6" id="KW-0479">Metal-binding</keyword>
<dbReference type="EC" id="2.7.7.7" evidence="2"/>
<comment type="caution">
    <text evidence="14">The sequence shown here is derived from an EMBL/GenBank/DDBJ whole genome shotgun (WGS) entry which is preliminary data.</text>
</comment>
<feature type="compositionally biased region" description="Low complexity" evidence="12">
    <location>
        <begin position="815"/>
        <end position="832"/>
    </location>
</feature>
<comment type="similarity">
    <text evidence="1">Belongs to the DnaX/STICHEL family.</text>
</comment>
<evidence type="ECO:0000256" key="5">
    <source>
        <dbReference type="ARBA" id="ARBA00022705"/>
    </source>
</evidence>
<dbReference type="InterPro" id="IPR008921">
    <property type="entry name" value="DNA_pol3_clamp-load_cplx_C"/>
</dbReference>
<dbReference type="GO" id="GO:0005524">
    <property type="term" value="F:ATP binding"/>
    <property type="evidence" value="ECO:0007669"/>
    <property type="project" value="UniProtKB-KW"/>
</dbReference>
<feature type="region of interest" description="Disordered" evidence="12">
    <location>
        <begin position="543"/>
        <end position="875"/>
    </location>
</feature>
<dbReference type="GO" id="GO:0006261">
    <property type="term" value="P:DNA-templated DNA replication"/>
    <property type="evidence" value="ECO:0007669"/>
    <property type="project" value="TreeGrafter"/>
</dbReference>
<dbReference type="InterPro" id="IPR050238">
    <property type="entry name" value="DNA_Rep/Repair_Clamp_Loader"/>
</dbReference>
<gene>
    <name evidence="14" type="ORF">D9V29_01900</name>
</gene>
<feature type="compositionally biased region" description="Pro residues" evidence="12">
    <location>
        <begin position="802"/>
        <end position="814"/>
    </location>
</feature>
<evidence type="ECO:0000313" key="14">
    <source>
        <dbReference type="EMBL" id="RLP73464.1"/>
    </source>
</evidence>
<dbReference type="Gene3D" id="1.10.8.60">
    <property type="match status" value="1"/>
</dbReference>
<feature type="compositionally biased region" description="Low complexity" evidence="12">
    <location>
        <begin position="768"/>
        <end position="783"/>
    </location>
</feature>
<dbReference type="Gene3D" id="3.40.50.300">
    <property type="entry name" value="P-loop containing nucleotide triphosphate hydrolases"/>
    <property type="match status" value="1"/>
</dbReference>
<evidence type="ECO:0000256" key="12">
    <source>
        <dbReference type="SAM" id="MobiDB-lite"/>
    </source>
</evidence>
<dbReference type="InterPro" id="IPR003593">
    <property type="entry name" value="AAA+_ATPase"/>
</dbReference>
<feature type="compositionally biased region" description="Low complexity" evidence="12">
    <location>
        <begin position="581"/>
        <end position="608"/>
    </location>
</feature>
<dbReference type="Proteomes" id="UP000270299">
    <property type="component" value="Unassembled WGS sequence"/>
</dbReference>
<dbReference type="EMBL" id="RCUV01000002">
    <property type="protein sequence ID" value="RLP73464.1"/>
    <property type="molecule type" value="Genomic_DNA"/>
</dbReference>
<reference evidence="14 15" key="1">
    <citation type="submission" date="2018-10" db="EMBL/GenBank/DDBJ databases">
        <authorList>
            <person name="Li J."/>
        </authorList>
    </citation>
    <scope>NUCLEOTIDE SEQUENCE [LARGE SCALE GENOMIC DNA]</scope>
    <source>
        <strain evidence="14 15">CCTCC AB209002</strain>
    </source>
</reference>
<evidence type="ECO:0000256" key="7">
    <source>
        <dbReference type="ARBA" id="ARBA00022741"/>
    </source>
</evidence>
<evidence type="ECO:0000256" key="1">
    <source>
        <dbReference type="ARBA" id="ARBA00006360"/>
    </source>
</evidence>
<dbReference type="SUPFAM" id="SSF48019">
    <property type="entry name" value="post-AAA+ oligomerization domain-like"/>
    <property type="match status" value="1"/>
</dbReference>
<dbReference type="InterPro" id="IPR027417">
    <property type="entry name" value="P-loop_NTPase"/>
</dbReference>
<dbReference type="NCBIfam" id="NF005846">
    <property type="entry name" value="PRK07764.1-6"/>
    <property type="match status" value="1"/>
</dbReference>
<dbReference type="OrthoDB" id="9810148at2"/>
<dbReference type="CDD" id="cd00009">
    <property type="entry name" value="AAA"/>
    <property type="match status" value="1"/>
</dbReference>
<keyword evidence="10" id="KW-0239">DNA-directed DNA polymerase</keyword>
<dbReference type="SMART" id="SM00382">
    <property type="entry name" value="AAA"/>
    <property type="match status" value="1"/>
</dbReference>
<evidence type="ECO:0000256" key="11">
    <source>
        <dbReference type="ARBA" id="ARBA00049244"/>
    </source>
</evidence>
<dbReference type="SUPFAM" id="SSF52540">
    <property type="entry name" value="P-loop containing nucleoside triphosphate hydrolases"/>
    <property type="match status" value="1"/>
</dbReference>
<keyword evidence="4" id="KW-0548">Nucleotidyltransferase</keyword>
<dbReference type="Pfam" id="PF13177">
    <property type="entry name" value="DNA_pol3_delta2"/>
    <property type="match status" value="1"/>
</dbReference>
<evidence type="ECO:0000256" key="6">
    <source>
        <dbReference type="ARBA" id="ARBA00022723"/>
    </source>
</evidence>
<feature type="compositionally biased region" description="Gly residues" evidence="12">
    <location>
        <begin position="562"/>
        <end position="580"/>
    </location>
</feature>
<accession>A0A3L7A068</accession>
<feature type="domain" description="AAA+ ATPase" evidence="13">
    <location>
        <begin position="36"/>
        <end position="180"/>
    </location>
</feature>
<evidence type="ECO:0000256" key="9">
    <source>
        <dbReference type="ARBA" id="ARBA00022840"/>
    </source>
</evidence>
<dbReference type="GO" id="GO:0009360">
    <property type="term" value="C:DNA polymerase III complex"/>
    <property type="evidence" value="ECO:0007669"/>
    <property type="project" value="InterPro"/>
</dbReference>
<feature type="compositionally biased region" description="Low complexity" evidence="12">
    <location>
        <begin position="694"/>
        <end position="709"/>
    </location>
</feature>
<evidence type="ECO:0000259" key="13">
    <source>
        <dbReference type="SMART" id="SM00382"/>
    </source>
</evidence>
<name>A0A3L7A068_9MICO</name>
<evidence type="ECO:0000256" key="3">
    <source>
        <dbReference type="ARBA" id="ARBA00022679"/>
    </source>
</evidence>
<evidence type="ECO:0000256" key="2">
    <source>
        <dbReference type="ARBA" id="ARBA00012417"/>
    </source>
</evidence>
<feature type="compositionally biased region" description="Low complexity" evidence="12">
    <location>
        <begin position="618"/>
        <end position="663"/>
    </location>
</feature>
<dbReference type="NCBIfam" id="TIGR02397">
    <property type="entry name" value="dnaX_nterm"/>
    <property type="match status" value="1"/>
</dbReference>
<sequence length="906" mass="92759">MVTALYRRYRPESFAELIGQSQVTDPLRTALRTNRVNHAYLFSGPRGCGKTTSARILARCLNCVEGPTDTPCGVCPSCVELSREGSGSLDVVEIDAASHNGVDDARDLRERAIFAPARDRYKIFILDEAHMVTPQGFNALLKIVEEPPEHIKFIFATTEPDKVIGTIRSRTHHYPFRLIPPAQMLEYVQTMCESENVKVEPGVLPLVVRAGGGSARDTLSLLDQLMAGSEGDTVDYERAVALLGYTHSALLDEVIDALSARDAGAAFSAVDRVIQTGQDPRRFVDDLLERLRDLIVVGATGGDAASVLRGIPQDELDHMAVQATGFGQAELSRTADIVNAALSEMTGATSPRLHLELMVARVLVPSMDDSARGALARVERLERRVGMSDAASTDAPPPAPAPAPSAQRSFDEPVEPAAARTARPEPVPTTTATAVPAPATPAPAAPITVRPLGPVTVQQLKDSWPEILERVAAAKRSAWLVAQTATVRAFSDDAVLRLSFPSAKDVDDFKQLQAGNGVSTIVRQAILDVLGVTVKFIAHVDSPGDTDAPGRGPASPPPGSPGSSGGPGTSGPAGGAGGSGAPASGGTQPAGGAAPAASTAGAPAASAPNQAAVTGPPSADATTRPAAGAQAPAGAASRVNAAPNNAAPNNGAQNNGARTAPAPAVAPPPAGGWHVVAIPTSDPSAPPAEDSATPAPAASGAPGVAPSVPTRTPTRGAPSDSDAPEPDDRDAPPPDDEPPYPDPLSDPAREPVAIGDVSGIIPPGRFLPPAGSAAGIRPGAAPGFIPPAGSPSSHASARPGTAPAPAPMGAPPAAPGGAAPASTAAAPGTRPAQHQEQQQRTDVAPDAPAADRRDAAASVAQDRPTARRTVHPAVNSRYGESVVRELLGASFIEEQQYTPPTRFNRD</sequence>
<dbReference type="PANTHER" id="PTHR11669:SF0">
    <property type="entry name" value="PROTEIN STICHEL-LIKE 2"/>
    <property type="match status" value="1"/>
</dbReference>
<comment type="catalytic activity">
    <reaction evidence="11">
        <text>DNA(n) + a 2'-deoxyribonucleoside 5'-triphosphate = DNA(n+1) + diphosphate</text>
        <dbReference type="Rhea" id="RHEA:22508"/>
        <dbReference type="Rhea" id="RHEA-COMP:17339"/>
        <dbReference type="Rhea" id="RHEA-COMP:17340"/>
        <dbReference type="ChEBI" id="CHEBI:33019"/>
        <dbReference type="ChEBI" id="CHEBI:61560"/>
        <dbReference type="ChEBI" id="CHEBI:173112"/>
        <dbReference type="EC" id="2.7.7.7"/>
    </reaction>
</comment>
<dbReference type="GO" id="GO:0003677">
    <property type="term" value="F:DNA binding"/>
    <property type="evidence" value="ECO:0007669"/>
    <property type="project" value="InterPro"/>
</dbReference>
<dbReference type="Gene3D" id="1.20.272.10">
    <property type="match status" value="1"/>
</dbReference>
<dbReference type="RefSeq" id="WP_121671628.1">
    <property type="nucleotide sequence ID" value="NZ_BMXM01000002.1"/>
</dbReference>
<dbReference type="InterPro" id="IPR022754">
    <property type="entry name" value="DNA_pol_III_gamma-3"/>
</dbReference>
<keyword evidence="8" id="KW-0862">Zinc</keyword>
<proteinExistence type="inferred from homology"/>
<dbReference type="CDD" id="cd18137">
    <property type="entry name" value="HLD_clamp_pol_III_gamma_tau"/>
    <property type="match status" value="1"/>
</dbReference>
<feature type="region of interest" description="Disordered" evidence="12">
    <location>
        <begin position="385"/>
        <end position="446"/>
    </location>
</feature>
<dbReference type="GO" id="GO:0003887">
    <property type="term" value="F:DNA-directed DNA polymerase activity"/>
    <property type="evidence" value="ECO:0007669"/>
    <property type="project" value="UniProtKB-KW"/>
</dbReference>
<dbReference type="Pfam" id="PF22608">
    <property type="entry name" value="DNAX_ATPase_lid"/>
    <property type="match status" value="1"/>
</dbReference>
<evidence type="ECO:0000313" key="15">
    <source>
        <dbReference type="Proteomes" id="UP000270299"/>
    </source>
</evidence>
<dbReference type="InterPro" id="IPR045085">
    <property type="entry name" value="HLD_clamp_pol_III_gamma_tau"/>
</dbReference>
<dbReference type="FunFam" id="3.40.50.300:FF:000014">
    <property type="entry name" value="DNA polymerase III subunit gamma/tau"/>
    <property type="match status" value="1"/>
</dbReference>
<organism evidence="14 15">
    <name type="scientific">Mycetocola manganoxydans</name>
    <dbReference type="NCBI Taxonomy" id="699879"/>
    <lineage>
        <taxon>Bacteria</taxon>
        <taxon>Bacillati</taxon>
        <taxon>Actinomycetota</taxon>
        <taxon>Actinomycetes</taxon>
        <taxon>Micrococcales</taxon>
        <taxon>Microbacteriaceae</taxon>
        <taxon>Mycetocola</taxon>
    </lineage>
</organism>
<dbReference type="AlphaFoldDB" id="A0A3L7A068"/>
<feature type="compositionally biased region" description="Low complexity" evidence="12">
    <location>
        <begin position="790"/>
        <end position="801"/>
    </location>
</feature>
<feature type="compositionally biased region" description="Low complexity" evidence="12">
    <location>
        <begin position="428"/>
        <end position="437"/>
    </location>
</feature>
<dbReference type="PANTHER" id="PTHR11669">
    <property type="entry name" value="REPLICATION FACTOR C / DNA POLYMERASE III GAMMA-TAU SUBUNIT"/>
    <property type="match status" value="1"/>
</dbReference>
<evidence type="ECO:0000256" key="8">
    <source>
        <dbReference type="ARBA" id="ARBA00022833"/>
    </source>
</evidence>
<dbReference type="InterPro" id="IPR012763">
    <property type="entry name" value="DNA_pol_III_sug/sutau_N"/>
</dbReference>